<protein>
    <submittedName>
        <fullName evidence="1">Uncharacterized protein</fullName>
    </submittedName>
</protein>
<dbReference type="GeneID" id="71992649"/>
<reference evidence="1" key="1">
    <citation type="submission" date="2021-12" db="EMBL/GenBank/DDBJ databases">
        <authorList>
            <person name="Zaccaron A."/>
            <person name="Stergiopoulos I."/>
        </authorList>
    </citation>
    <scope>NUCLEOTIDE SEQUENCE</scope>
    <source>
        <strain evidence="1">Race5_Kim</strain>
    </source>
</reference>
<organism evidence="1 2">
    <name type="scientific">Passalora fulva</name>
    <name type="common">Tomato leaf mold</name>
    <name type="synonym">Cladosporium fulvum</name>
    <dbReference type="NCBI Taxonomy" id="5499"/>
    <lineage>
        <taxon>Eukaryota</taxon>
        <taxon>Fungi</taxon>
        <taxon>Dikarya</taxon>
        <taxon>Ascomycota</taxon>
        <taxon>Pezizomycotina</taxon>
        <taxon>Dothideomycetes</taxon>
        <taxon>Dothideomycetidae</taxon>
        <taxon>Mycosphaerellales</taxon>
        <taxon>Mycosphaerellaceae</taxon>
        <taxon>Fulvia</taxon>
    </lineage>
</organism>
<dbReference type="KEGG" id="ffu:CLAFUR5_12771"/>
<dbReference type="RefSeq" id="XP_047767835.1">
    <property type="nucleotide sequence ID" value="XM_047911919.1"/>
</dbReference>
<sequence>MLPKREKRCRSFNKVDLCRPSSLSRSGRKWFSGKRYAVAVEAQSWKCSCKPKPEVYFIVHKMTSTWTQANIGRAWDTQPLDKYGDPAWFAPEHFTWLEKTLRLDNGEALGRIWTSGTELVDRAEAIVDSCNPEMVRHDLAEPVNRFGQKAWFTPEHNAWLEEVYGWEEGSVLQNLWQEDAELIEQVEELFYQILTSSDEALALERQYVRAEIEQAKQHLAENSGDIARVWQTLGALVAQLGGAEEVYASIERYKERLEALESLGSPGRTYQLAVNAGLASPRRHPDLLESVQQDI</sequence>
<proteinExistence type="predicted"/>
<evidence type="ECO:0000313" key="2">
    <source>
        <dbReference type="Proteomes" id="UP000756132"/>
    </source>
</evidence>
<gene>
    <name evidence="1" type="ORF">CLAFUR5_12771</name>
</gene>
<dbReference type="OrthoDB" id="10378235at2759"/>
<reference evidence="1" key="2">
    <citation type="journal article" date="2022" name="Microb. Genom.">
        <title>A chromosome-scale genome assembly of the tomato pathogen Cladosporium fulvum reveals a compartmentalized genome architecture and the presence of a dispensable chromosome.</title>
        <authorList>
            <person name="Zaccaron A.Z."/>
            <person name="Chen L.H."/>
            <person name="Samaras A."/>
            <person name="Stergiopoulos I."/>
        </authorList>
    </citation>
    <scope>NUCLEOTIDE SEQUENCE</scope>
    <source>
        <strain evidence="1">Race5_Kim</strain>
    </source>
</reference>
<evidence type="ECO:0000313" key="1">
    <source>
        <dbReference type="EMBL" id="UJO23469.1"/>
    </source>
</evidence>
<keyword evidence="2" id="KW-1185">Reference proteome</keyword>
<dbReference type="AlphaFoldDB" id="A0A9Q8UUZ5"/>
<name>A0A9Q8UUZ5_PASFU</name>
<dbReference type="EMBL" id="CP090173">
    <property type="protein sequence ID" value="UJO23469.1"/>
    <property type="molecule type" value="Genomic_DNA"/>
</dbReference>
<accession>A0A9Q8UUZ5</accession>
<dbReference type="Proteomes" id="UP000756132">
    <property type="component" value="Chromosome 11"/>
</dbReference>